<keyword evidence="2" id="KW-1185">Reference proteome</keyword>
<reference evidence="1" key="2">
    <citation type="submission" date="2020-09" db="EMBL/GenBank/DDBJ databases">
        <authorList>
            <person name="Sun Q."/>
            <person name="Zhou Y."/>
        </authorList>
    </citation>
    <scope>NUCLEOTIDE SEQUENCE</scope>
    <source>
        <strain evidence="1">CGMCC 1.15958</strain>
    </source>
</reference>
<organism evidence="1 2">
    <name type="scientific">Emticicia aquatilis</name>
    <dbReference type="NCBI Taxonomy" id="1537369"/>
    <lineage>
        <taxon>Bacteria</taxon>
        <taxon>Pseudomonadati</taxon>
        <taxon>Bacteroidota</taxon>
        <taxon>Cytophagia</taxon>
        <taxon>Cytophagales</taxon>
        <taxon>Leadbetterellaceae</taxon>
        <taxon>Emticicia</taxon>
    </lineage>
</organism>
<dbReference type="RefSeq" id="WP_188765728.1">
    <property type="nucleotide sequence ID" value="NZ_BMKK01000003.1"/>
</dbReference>
<comment type="caution">
    <text evidence="1">The sequence shown here is derived from an EMBL/GenBank/DDBJ whole genome shotgun (WGS) entry which is preliminary data.</text>
</comment>
<gene>
    <name evidence="1" type="ORF">GCM10011514_17970</name>
</gene>
<name>A0A916YNS9_9BACT</name>
<dbReference type="Proteomes" id="UP000609064">
    <property type="component" value="Unassembled WGS sequence"/>
</dbReference>
<reference evidence="1" key="1">
    <citation type="journal article" date="2014" name="Int. J. Syst. Evol. Microbiol.">
        <title>Complete genome sequence of Corynebacterium casei LMG S-19264T (=DSM 44701T), isolated from a smear-ripened cheese.</title>
        <authorList>
            <consortium name="US DOE Joint Genome Institute (JGI-PGF)"/>
            <person name="Walter F."/>
            <person name="Albersmeier A."/>
            <person name="Kalinowski J."/>
            <person name="Ruckert C."/>
        </authorList>
    </citation>
    <scope>NUCLEOTIDE SEQUENCE</scope>
    <source>
        <strain evidence="1">CGMCC 1.15958</strain>
    </source>
</reference>
<proteinExistence type="predicted"/>
<evidence type="ECO:0000313" key="2">
    <source>
        <dbReference type="Proteomes" id="UP000609064"/>
    </source>
</evidence>
<evidence type="ECO:0000313" key="1">
    <source>
        <dbReference type="EMBL" id="GGD54192.1"/>
    </source>
</evidence>
<dbReference type="AlphaFoldDB" id="A0A916YNS9"/>
<accession>A0A916YNS9</accession>
<protein>
    <submittedName>
        <fullName evidence="1">Uncharacterized protein</fullName>
    </submittedName>
</protein>
<sequence>MNYDIKLQGAEEDNGTIEFDRLIQLAENIKSIAKGALQIRLVGFSKLMGQPPKKISNALKIRLSGLYEENIYTALELECEPFSKYLSGWQGDIFNPNILEELPNLTPVSLVMNTFRGVLEQDKDYEWVDKPLLKKLSDFKSLFLTDSETIQFSNRGSIPELILKKNDFDKINSIQESIPEAQFAVISGKLDTLKYSASRILVETNEGFVNGILSEDISTEEISKYWGKDITLTGTAHYKPNARLSFIEVERVFPMEESNLFFNKIPKTENIEQQIKRQLSEKKHFNYLSEIVGQWPGEESFEEILTQLD</sequence>
<dbReference type="EMBL" id="BMKK01000003">
    <property type="protein sequence ID" value="GGD54192.1"/>
    <property type="molecule type" value="Genomic_DNA"/>
</dbReference>